<dbReference type="InterPro" id="IPR015797">
    <property type="entry name" value="NUDIX_hydrolase-like_dom_sf"/>
</dbReference>
<evidence type="ECO:0000259" key="1">
    <source>
        <dbReference type="Pfam" id="PF00293"/>
    </source>
</evidence>
<evidence type="ECO:0000313" key="3">
    <source>
        <dbReference type="Proteomes" id="UP000334990"/>
    </source>
</evidence>
<comment type="caution">
    <text evidence="2">The sequence shown here is derived from an EMBL/GenBank/DDBJ whole genome shotgun (WGS) entry which is preliminary data.</text>
</comment>
<accession>A0A5M3W650</accession>
<reference evidence="2 3" key="1">
    <citation type="submission" date="2019-10" db="EMBL/GenBank/DDBJ databases">
        <title>Whole genome shotgun sequence of Acrocarpospora corrugata NBRC 13972.</title>
        <authorList>
            <person name="Ichikawa N."/>
            <person name="Kimura A."/>
            <person name="Kitahashi Y."/>
            <person name="Komaki H."/>
            <person name="Oguchi A."/>
        </authorList>
    </citation>
    <scope>NUCLEOTIDE SEQUENCE [LARGE SCALE GENOMIC DNA]</scope>
    <source>
        <strain evidence="2 3">NBRC 13972</strain>
    </source>
</reference>
<dbReference type="AlphaFoldDB" id="A0A5M3W650"/>
<sequence length="168" mass="18832">MVYKNAWMTVREDEIERPDGSPGLYGYVDKPDFVLVIPMERDGFHLVQEYRYPIGRRSWSFPQGAAPARDHADEARIELAEETGLTAASLDRLGRLDNAHGTITQGFHVYLATGLTPGPTRREASEQDMTQSWVPRAELERMISDGSFGDSCSIAAYALLLLRERTGK</sequence>
<protein>
    <submittedName>
        <fullName evidence="2">ADP-ribose pyrophosphatase</fullName>
    </submittedName>
</protein>
<evidence type="ECO:0000313" key="2">
    <source>
        <dbReference type="EMBL" id="GES02651.1"/>
    </source>
</evidence>
<name>A0A5M3W650_9ACTN</name>
<dbReference type="Gene3D" id="3.90.79.10">
    <property type="entry name" value="Nucleoside Triphosphate Pyrophosphohydrolase"/>
    <property type="match status" value="1"/>
</dbReference>
<keyword evidence="3" id="KW-1185">Reference proteome</keyword>
<dbReference type="SUPFAM" id="SSF55811">
    <property type="entry name" value="Nudix"/>
    <property type="match status" value="1"/>
</dbReference>
<gene>
    <name evidence="2" type="ORF">Acor_47170</name>
</gene>
<feature type="domain" description="Nudix hydrolase" evidence="1">
    <location>
        <begin position="34"/>
        <end position="139"/>
    </location>
</feature>
<dbReference type="InterPro" id="IPR000086">
    <property type="entry name" value="NUDIX_hydrolase_dom"/>
</dbReference>
<dbReference type="CDD" id="cd24161">
    <property type="entry name" value="NUDIX_ADPRase_Ndx2"/>
    <property type="match status" value="1"/>
</dbReference>
<proteinExistence type="predicted"/>
<dbReference type="EMBL" id="BLAD01000060">
    <property type="protein sequence ID" value="GES02651.1"/>
    <property type="molecule type" value="Genomic_DNA"/>
</dbReference>
<organism evidence="2 3">
    <name type="scientific">Acrocarpospora corrugata</name>
    <dbReference type="NCBI Taxonomy" id="35763"/>
    <lineage>
        <taxon>Bacteria</taxon>
        <taxon>Bacillati</taxon>
        <taxon>Actinomycetota</taxon>
        <taxon>Actinomycetes</taxon>
        <taxon>Streptosporangiales</taxon>
        <taxon>Streptosporangiaceae</taxon>
        <taxon>Acrocarpospora</taxon>
    </lineage>
</organism>
<dbReference type="Pfam" id="PF00293">
    <property type="entry name" value="NUDIX"/>
    <property type="match status" value="1"/>
</dbReference>
<dbReference type="Proteomes" id="UP000334990">
    <property type="component" value="Unassembled WGS sequence"/>
</dbReference>